<evidence type="ECO:0000259" key="2">
    <source>
        <dbReference type="SMART" id="SM00822"/>
    </source>
</evidence>
<gene>
    <name evidence="3" type="ORF">GMA10_03645</name>
</gene>
<evidence type="ECO:0000256" key="1">
    <source>
        <dbReference type="ARBA" id="ARBA00006484"/>
    </source>
</evidence>
<accession>A0A7K1LGJ6</accession>
<dbReference type="GO" id="GO:0016616">
    <property type="term" value="F:oxidoreductase activity, acting on the CH-OH group of donors, NAD or NADP as acceptor"/>
    <property type="evidence" value="ECO:0007669"/>
    <property type="project" value="UniProtKB-ARBA"/>
</dbReference>
<dbReference type="InterPro" id="IPR020904">
    <property type="entry name" value="Sc_DH/Rdtase_CS"/>
</dbReference>
<dbReference type="SUPFAM" id="SSF51735">
    <property type="entry name" value="NAD(P)-binding Rossmann-fold domains"/>
    <property type="match status" value="2"/>
</dbReference>
<dbReference type="PRINTS" id="PR00080">
    <property type="entry name" value="SDRFAMILY"/>
</dbReference>
<comment type="similarity">
    <text evidence="1">Belongs to the short-chain dehydrogenases/reductases (SDR) family.</text>
</comment>
<reference evidence="3 4" key="1">
    <citation type="submission" date="2019-12" db="EMBL/GenBank/DDBJ databases">
        <authorList>
            <person name="Li J."/>
            <person name="Shi Y."/>
            <person name="Xu G."/>
            <person name="Xiao D."/>
            <person name="Ran X."/>
        </authorList>
    </citation>
    <scope>NUCLEOTIDE SEQUENCE [LARGE SCALE GENOMIC DNA]</scope>
    <source>
        <strain evidence="3 4">JCM 15915</strain>
    </source>
</reference>
<dbReference type="AlphaFoldDB" id="A0A7K1LGJ6"/>
<organism evidence="3 4">
    <name type="scientific">Rothia koreensis</name>
    <dbReference type="NCBI Taxonomy" id="592378"/>
    <lineage>
        <taxon>Bacteria</taxon>
        <taxon>Bacillati</taxon>
        <taxon>Actinomycetota</taxon>
        <taxon>Actinomycetes</taxon>
        <taxon>Micrococcales</taxon>
        <taxon>Micrococcaceae</taxon>
        <taxon>Rothia</taxon>
    </lineage>
</organism>
<dbReference type="InterPro" id="IPR057326">
    <property type="entry name" value="KR_dom"/>
</dbReference>
<dbReference type="Proteomes" id="UP000462152">
    <property type="component" value="Unassembled WGS sequence"/>
</dbReference>
<protein>
    <submittedName>
        <fullName evidence="3">3-oxoacyl-ACP reductase</fullName>
    </submittedName>
</protein>
<name>A0A7K1LGJ6_9MICC</name>
<dbReference type="FunFam" id="3.40.50.720:FF:000338">
    <property type="entry name" value="3-oxoacyl-ACP reductase FabG"/>
    <property type="match status" value="1"/>
</dbReference>
<dbReference type="SMART" id="SM00822">
    <property type="entry name" value="PKS_KR"/>
    <property type="match status" value="1"/>
</dbReference>
<dbReference type="OrthoDB" id="9804774at2"/>
<dbReference type="InterPro" id="IPR002347">
    <property type="entry name" value="SDR_fam"/>
</dbReference>
<proteinExistence type="inferred from homology"/>
<dbReference type="EMBL" id="WOGT01000001">
    <property type="protein sequence ID" value="MUN54316.1"/>
    <property type="molecule type" value="Genomic_DNA"/>
</dbReference>
<dbReference type="Gene3D" id="3.40.50.720">
    <property type="entry name" value="NAD(P)-binding Rossmann-like Domain"/>
    <property type="match status" value="2"/>
</dbReference>
<dbReference type="PANTHER" id="PTHR42760:SF78">
    <property type="entry name" value="3-OXOACYL-[ACYL-CARRIER-PROTEIN] REDUCTASE [NADH]"/>
    <property type="match status" value="1"/>
</dbReference>
<comment type="caution">
    <text evidence="3">The sequence shown here is derived from an EMBL/GenBank/DDBJ whole genome shotgun (WGS) entry which is preliminary data.</text>
</comment>
<dbReference type="Pfam" id="PF13561">
    <property type="entry name" value="adh_short_C2"/>
    <property type="match status" value="1"/>
</dbReference>
<sequence>MKDSYAQIVNSSVGKKVAGALGLPQPVELRRYAPGQDLLNDRKVLVVGGQSADGLAETLLDWNLEVRRHPESRTRYGAIIADFTDAATPADLQNGALAVGAALRSLGTCGRVIVLGRSTDHEDDESSPELVATQKAVEGFMRSLAHEMRKGSTCNLLKLAPELGPEHESVQGPLKFLLSARSAYISGQPLSVDPAKPHTVEADAPVDGKVAVVTGAARGIGEAIVRRLHDDGAELILVDVPAAGEALSKVANSVNGVALQLDITQKDAGSKIAETARKHFGHLDIVIHNAGITRDKMLANMDENKWGSVLAVNLASQLAMNRQLLDSGALGPNPRVVSLASTSGIAGNRGQTNYGASKAGIIGMVSAMAVDFAQAGGTVNAVAPGFIETEMTKAMPTVTREVARRLNSLQQGGKPEDVAQAVGFLASNAAAGINGQTLRVCGQSMVGA</sequence>
<evidence type="ECO:0000313" key="4">
    <source>
        <dbReference type="Proteomes" id="UP000462152"/>
    </source>
</evidence>
<dbReference type="PANTHER" id="PTHR42760">
    <property type="entry name" value="SHORT-CHAIN DEHYDROGENASES/REDUCTASES FAMILY MEMBER"/>
    <property type="match status" value="1"/>
</dbReference>
<dbReference type="InterPro" id="IPR036291">
    <property type="entry name" value="NAD(P)-bd_dom_sf"/>
</dbReference>
<dbReference type="PROSITE" id="PS00061">
    <property type="entry name" value="ADH_SHORT"/>
    <property type="match status" value="1"/>
</dbReference>
<evidence type="ECO:0000313" key="3">
    <source>
        <dbReference type="EMBL" id="MUN54316.1"/>
    </source>
</evidence>
<dbReference type="RefSeq" id="WP_129314367.1">
    <property type="nucleotide sequence ID" value="NZ_NOIQ01000001.1"/>
</dbReference>
<feature type="domain" description="Ketoreductase" evidence="2">
    <location>
        <begin position="209"/>
        <end position="390"/>
    </location>
</feature>
<keyword evidence="4" id="KW-1185">Reference proteome</keyword>
<dbReference type="PRINTS" id="PR00081">
    <property type="entry name" value="GDHRDH"/>
</dbReference>
<dbReference type="NCBIfam" id="NF006110">
    <property type="entry name" value="PRK08261.1"/>
    <property type="match status" value="1"/>
</dbReference>